<dbReference type="RefSeq" id="WP_182172138.1">
    <property type="nucleotide sequence ID" value="NZ_JACFXU010000014.1"/>
</dbReference>
<name>A0A7W2TWI2_9GAMM</name>
<evidence type="ECO:0000313" key="2">
    <source>
        <dbReference type="Proteomes" id="UP000539350"/>
    </source>
</evidence>
<keyword evidence="2" id="KW-1185">Reference proteome</keyword>
<evidence type="ECO:0000313" key="1">
    <source>
        <dbReference type="EMBL" id="MBA6413251.1"/>
    </source>
</evidence>
<proteinExistence type="predicted"/>
<dbReference type="AlphaFoldDB" id="A0A7W2TWI2"/>
<dbReference type="EMBL" id="JACFXU010000014">
    <property type="protein sequence ID" value="MBA6413251.1"/>
    <property type="molecule type" value="Genomic_DNA"/>
</dbReference>
<dbReference type="InterPro" id="IPR013433">
    <property type="entry name" value="PHA_gran_rgn"/>
</dbReference>
<accession>A0A7W2TWI2</accession>
<dbReference type="NCBIfam" id="TIGR02610">
    <property type="entry name" value="PHA_gran_rgn"/>
    <property type="match status" value="1"/>
</dbReference>
<comment type="caution">
    <text evidence="1">The sequence shown here is derived from an EMBL/GenBank/DDBJ whole genome shotgun (WGS) entry which is preliminary data.</text>
</comment>
<protein>
    <submittedName>
        <fullName evidence="1">Polyhydroxyalkanoic acid system family protein</fullName>
    </submittedName>
</protein>
<sequence>MAGFRLKKAYTMPKEELRVAAEGLASRLEEKHGVRSQWRGDDEVHIKGSGVEGVLTIEDGEVGVSVRLGLLASAFQGVLKAEVQRYLDEHVT</sequence>
<reference evidence="1 2" key="1">
    <citation type="submission" date="2020-07" db="EMBL/GenBank/DDBJ databases">
        <title>Halieaceae bacterium, F7430, whole genome shotgun sequencing project.</title>
        <authorList>
            <person name="Jiang S."/>
            <person name="Liu Z.W."/>
            <person name="Du Z.J."/>
        </authorList>
    </citation>
    <scope>NUCLEOTIDE SEQUENCE [LARGE SCALE GENOMIC DNA]</scope>
    <source>
        <strain evidence="1 2">F7430</strain>
    </source>
</reference>
<dbReference type="Pfam" id="PF09650">
    <property type="entry name" value="PHA_gran_rgn"/>
    <property type="match status" value="1"/>
</dbReference>
<gene>
    <name evidence="1" type="ORF">H2508_09035</name>
</gene>
<dbReference type="Proteomes" id="UP000539350">
    <property type="component" value="Unassembled WGS sequence"/>
</dbReference>
<organism evidence="1 2">
    <name type="scientific">Sediminihaliea albiluteola</name>
    <dbReference type="NCBI Taxonomy" id="2758564"/>
    <lineage>
        <taxon>Bacteria</taxon>
        <taxon>Pseudomonadati</taxon>
        <taxon>Pseudomonadota</taxon>
        <taxon>Gammaproteobacteria</taxon>
        <taxon>Cellvibrionales</taxon>
        <taxon>Halieaceae</taxon>
        <taxon>Sediminihaliea</taxon>
    </lineage>
</organism>